<dbReference type="EMBL" id="CAJNAQ010000001">
    <property type="protein sequence ID" value="CAE6484142.1"/>
    <property type="molecule type" value="Genomic_DNA"/>
</dbReference>
<evidence type="ECO:0000259" key="1">
    <source>
        <dbReference type="Pfam" id="PF05239"/>
    </source>
</evidence>
<reference evidence="3" key="2">
    <citation type="submission" date="2013-10" db="EMBL/GenBank/DDBJ databases">
        <authorList>
            <person name="Regsiter A."/>
        </authorList>
    </citation>
    <scope>NUCLEOTIDE SEQUENCE</scope>
    <source>
        <strain evidence="3">N4</strain>
    </source>
</reference>
<protein>
    <recommendedName>
        <fullName evidence="1">PRC-barrel domain-containing protein</fullName>
    </recommendedName>
</protein>
<keyword evidence="4" id="KW-1185">Reference proteome</keyword>
<dbReference type="Pfam" id="PF05239">
    <property type="entry name" value="PRC"/>
    <property type="match status" value="1"/>
</dbReference>
<comment type="caution">
    <text evidence="3">The sequence shown here is derived from an EMBL/GenBank/DDBJ whole genome shotgun (WGS) entry which is preliminary data.</text>
</comment>
<dbReference type="EMBL" id="CBTY010000006">
    <property type="protein sequence ID" value="CDI05306.1"/>
    <property type="molecule type" value="Genomic_DNA"/>
</dbReference>
<name>V6ARE3_9ARCH</name>
<dbReference type="AlphaFoldDB" id="V6ARE3"/>
<dbReference type="Proteomes" id="UP000018159">
    <property type="component" value="Unassembled WGS sequence"/>
</dbReference>
<organism evidence="3 4">
    <name type="scientific">Candidatus Nitrosotenuis uzonensis</name>
    <dbReference type="NCBI Taxonomy" id="1407055"/>
    <lineage>
        <taxon>Archaea</taxon>
        <taxon>Nitrososphaerota</taxon>
        <taxon>Candidatus Nitrosotenuis</taxon>
    </lineage>
</organism>
<sequence>MNPEKYHMATQLEVENVCTADEFTGKKVVDREGIMYGKVKHIHINANTLVVSGVTVHQGFHKDYYLPTEYIDRFTAKSLLLSHPPIRTDIPVVDIDGNKLGKVKRLVKNSETNELDSIEVSSALHSRLISKSDIWGIGERVTLKLTKEQFKQLK</sequence>
<reference evidence="2" key="3">
    <citation type="submission" date="2021-02" db="EMBL/GenBank/DDBJ databases">
        <authorList>
            <person name="Han P."/>
        </authorList>
    </citation>
    <scope>NUCLEOTIDE SEQUENCE</scope>
    <source>
        <strain evidence="2">Candidatus Nitrosotenuis uzonensis 5A</strain>
    </source>
</reference>
<proteinExistence type="predicted"/>
<dbReference type="RefSeq" id="WP_239654828.1">
    <property type="nucleotide sequence ID" value="NZ_CAJNAQ010000001.1"/>
</dbReference>
<dbReference type="Gene3D" id="2.30.30.240">
    <property type="entry name" value="PRC-barrel domain"/>
    <property type="match status" value="2"/>
</dbReference>
<evidence type="ECO:0000313" key="3">
    <source>
        <dbReference type="EMBL" id="CDI05306.1"/>
    </source>
</evidence>
<dbReference type="SUPFAM" id="SSF50346">
    <property type="entry name" value="PRC-barrel domain"/>
    <property type="match status" value="2"/>
</dbReference>
<dbReference type="InterPro" id="IPR027275">
    <property type="entry name" value="PRC-brl_dom"/>
</dbReference>
<evidence type="ECO:0000313" key="2">
    <source>
        <dbReference type="EMBL" id="CAE6484142.1"/>
    </source>
</evidence>
<accession>V6ARE3</accession>
<dbReference type="Proteomes" id="UP000655759">
    <property type="component" value="Unassembled WGS sequence"/>
</dbReference>
<gene>
    <name evidence="3" type="ORF">NITUZ_140381</name>
    <name evidence="2" type="ORF">NUZ5A_10003</name>
</gene>
<dbReference type="InterPro" id="IPR011033">
    <property type="entry name" value="PRC_barrel-like_sf"/>
</dbReference>
<reference evidence="3" key="1">
    <citation type="journal article" date="2013" name="PLoS ONE">
        <title>Enrichment and Genome Sequence of the Group I.1a Ammonia-Oxidizing Archaeon ?Ca. Nitrosotenuis uzonensis? Representing a Clade Globally.</title>
        <authorList>
            <person name="Lebedeva E.V."/>
            <person name="Hatzenpichler R."/>
            <person name="Pelletier E."/>
            <person name="Schuster N."/>
            <person name="Hauzmayer S."/>
            <person name="Bulaev A."/>
            <person name="Grigor'eva N.V."/>
            <person name="Galushko A."/>
            <person name="Schmid M."/>
            <person name="Palatinszky M."/>
            <person name="Le Paslier D."/>
            <person name="Daims H."/>
            <person name="Wagner M."/>
        </authorList>
    </citation>
    <scope>NUCLEOTIDE SEQUENCE [LARGE SCALE GENOMIC DNA]</scope>
    <source>
        <strain evidence="3">N4</strain>
    </source>
</reference>
<feature type="domain" description="PRC-barrel" evidence="1">
    <location>
        <begin position="20"/>
        <end position="71"/>
    </location>
</feature>
<evidence type="ECO:0000313" key="4">
    <source>
        <dbReference type="Proteomes" id="UP000018159"/>
    </source>
</evidence>
<dbReference type="STRING" id="1407055.NITUZ_140381"/>